<dbReference type="GeneID" id="99684407"/>
<dbReference type="InterPro" id="IPR025421">
    <property type="entry name" value="DUF4148"/>
</dbReference>
<proteinExistence type="predicted"/>
<dbReference type="Proteomes" id="UP000295106">
    <property type="component" value="Unassembled WGS sequence"/>
</dbReference>
<dbReference type="AlphaFoldDB" id="A0A4R2MHH4"/>
<dbReference type="RefSeq" id="WP_132645594.1">
    <property type="nucleotide sequence ID" value="NZ_CP181386.1"/>
</dbReference>
<dbReference type="OrthoDB" id="7062301at2"/>
<evidence type="ECO:0000313" key="2">
    <source>
        <dbReference type="EMBL" id="TCP04064.1"/>
    </source>
</evidence>
<organism evidence="2 3">
    <name type="scientific">Rubrivivax gelatinosus</name>
    <name type="common">Rhodocyclus gelatinosus</name>
    <name type="synonym">Rhodopseudomonas gelatinosa</name>
    <dbReference type="NCBI Taxonomy" id="28068"/>
    <lineage>
        <taxon>Bacteria</taxon>
        <taxon>Pseudomonadati</taxon>
        <taxon>Pseudomonadota</taxon>
        <taxon>Betaproteobacteria</taxon>
        <taxon>Burkholderiales</taxon>
        <taxon>Sphaerotilaceae</taxon>
        <taxon>Rubrivivax</taxon>
    </lineage>
</organism>
<feature type="signal peptide" evidence="1">
    <location>
        <begin position="1"/>
        <end position="39"/>
    </location>
</feature>
<name>A0A4R2MHH4_RUBGE</name>
<reference evidence="2 3" key="1">
    <citation type="submission" date="2019-03" db="EMBL/GenBank/DDBJ databases">
        <title>Genomic Encyclopedia of Type Strains, Phase IV (KMG-IV): sequencing the most valuable type-strain genomes for metagenomic binning, comparative biology and taxonomic classification.</title>
        <authorList>
            <person name="Goeker M."/>
        </authorList>
    </citation>
    <scope>NUCLEOTIDE SEQUENCE [LARGE SCALE GENOMIC DNA]</scope>
    <source>
        <strain evidence="2 3">DSM 1709</strain>
    </source>
</reference>
<sequence>MSPNPTRSNARSITRARANPVALTSLLTLLLVAWSPAHAQDKLARSEGAGPTRAEVKADLALWKRAGVDRYETEASYGFNTEAYKRAYQEYLRLRASEEFLAEVKKAAAEE</sequence>
<comment type="caution">
    <text evidence="2">The sequence shown here is derived from an EMBL/GenBank/DDBJ whole genome shotgun (WGS) entry which is preliminary data.</text>
</comment>
<dbReference type="EMBL" id="SLXD01000003">
    <property type="protein sequence ID" value="TCP04064.1"/>
    <property type="molecule type" value="Genomic_DNA"/>
</dbReference>
<feature type="chain" id="PRO_5020413791" evidence="1">
    <location>
        <begin position="40"/>
        <end position="111"/>
    </location>
</feature>
<evidence type="ECO:0000313" key="3">
    <source>
        <dbReference type="Proteomes" id="UP000295106"/>
    </source>
</evidence>
<protein>
    <submittedName>
        <fullName evidence="2">Uncharacterized protein DUF4148</fullName>
    </submittedName>
</protein>
<accession>A0A4R2MHH4</accession>
<dbReference type="Pfam" id="PF13663">
    <property type="entry name" value="DUF4148"/>
    <property type="match status" value="1"/>
</dbReference>
<evidence type="ECO:0000256" key="1">
    <source>
        <dbReference type="SAM" id="SignalP"/>
    </source>
</evidence>
<keyword evidence="1" id="KW-0732">Signal</keyword>
<gene>
    <name evidence="2" type="ORF">EV684_103313</name>
</gene>